<comment type="subcellular location">
    <subcellularLocation>
        <location evidence="1 12">Cell outer membrane</location>
        <topology evidence="1 12">Multi-pass membrane protein</topology>
    </subcellularLocation>
</comment>
<evidence type="ECO:0000256" key="15">
    <source>
        <dbReference type="SAM" id="SignalP"/>
    </source>
</evidence>
<keyword evidence="18" id="KW-0675">Receptor</keyword>
<evidence type="ECO:0000256" key="13">
    <source>
        <dbReference type="PROSITE-ProRule" id="PRU10144"/>
    </source>
</evidence>
<dbReference type="EMBL" id="CP036422">
    <property type="protein sequence ID" value="QFU75240.1"/>
    <property type="molecule type" value="Genomic_DNA"/>
</dbReference>
<dbReference type="PANTHER" id="PTHR32552:SF81">
    <property type="entry name" value="TONB-DEPENDENT OUTER MEMBRANE RECEPTOR"/>
    <property type="match status" value="1"/>
</dbReference>
<evidence type="ECO:0000256" key="4">
    <source>
        <dbReference type="ARBA" id="ARBA00022496"/>
    </source>
</evidence>
<evidence type="ECO:0000256" key="11">
    <source>
        <dbReference type="ARBA" id="ARBA00023237"/>
    </source>
</evidence>
<protein>
    <submittedName>
        <fullName evidence="18">TonB-dependent receptor</fullName>
    </submittedName>
</protein>
<feature type="chain" id="PRO_5024979233" evidence="15">
    <location>
        <begin position="29"/>
        <end position="805"/>
    </location>
</feature>
<dbReference type="OrthoDB" id="127311at2"/>
<dbReference type="KEGG" id="halc:EY643_06010"/>
<keyword evidence="19" id="KW-1185">Reference proteome</keyword>
<evidence type="ECO:0000256" key="12">
    <source>
        <dbReference type="PROSITE-ProRule" id="PRU01360"/>
    </source>
</evidence>
<feature type="short sequence motif" description="TonB C-terminal box" evidence="13">
    <location>
        <begin position="788"/>
        <end position="805"/>
    </location>
</feature>
<proteinExistence type="inferred from homology"/>
<keyword evidence="9 14" id="KW-0798">TonB box</keyword>
<feature type="signal peptide" evidence="15">
    <location>
        <begin position="1"/>
        <end position="28"/>
    </location>
</feature>
<evidence type="ECO:0000256" key="3">
    <source>
        <dbReference type="ARBA" id="ARBA00022452"/>
    </source>
</evidence>
<evidence type="ECO:0000259" key="16">
    <source>
        <dbReference type="Pfam" id="PF00593"/>
    </source>
</evidence>
<accession>A0A5P9NHD8</accession>
<keyword evidence="11 12" id="KW-0998">Cell outer membrane</keyword>
<dbReference type="Pfam" id="PF07715">
    <property type="entry name" value="Plug"/>
    <property type="match status" value="1"/>
</dbReference>
<dbReference type="InterPro" id="IPR039426">
    <property type="entry name" value="TonB-dep_rcpt-like"/>
</dbReference>
<evidence type="ECO:0000313" key="18">
    <source>
        <dbReference type="EMBL" id="QFU75240.1"/>
    </source>
</evidence>
<keyword evidence="8" id="KW-0406">Ion transport</keyword>
<evidence type="ECO:0000256" key="10">
    <source>
        <dbReference type="ARBA" id="ARBA00023136"/>
    </source>
</evidence>
<dbReference type="RefSeq" id="WP_152661346.1">
    <property type="nucleotide sequence ID" value="NZ_CP036422.1"/>
</dbReference>
<evidence type="ECO:0000256" key="14">
    <source>
        <dbReference type="RuleBase" id="RU003357"/>
    </source>
</evidence>
<evidence type="ECO:0000256" key="5">
    <source>
        <dbReference type="ARBA" id="ARBA00022692"/>
    </source>
</evidence>
<name>A0A5P9NHD8_9GAMM</name>
<dbReference type="InterPro" id="IPR036942">
    <property type="entry name" value="Beta-barrel_TonB_sf"/>
</dbReference>
<dbReference type="InterPro" id="IPR037066">
    <property type="entry name" value="Plug_dom_sf"/>
</dbReference>
<evidence type="ECO:0000313" key="19">
    <source>
        <dbReference type="Proteomes" id="UP000326287"/>
    </source>
</evidence>
<keyword evidence="5 12" id="KW-0812">Transmembrane</keyword>
<dbReference type="Pfam" id="PF00593">
    <property type="entry name" value="TonB_dep_Rec_b-barrel"/>
    <property type="match status" value="1"/>
</dbReference>
<keyword evidence="3 12" id="KW-1134">Transmembrane beta strand</keyword>
<dbReference type="InterPro" id="IPR012910">
    <property type="entry name" value="Plug_dom"/>
</dbReference>
<keyword evidence="10 12" id="KW-0472">Membrane</keyword>
<dbReference type="Proteomes" id="UP000326287">
    <property type="component" value="Chromosome"/>
</dbReference>
<keyword evidence="7" id="KW-0408">Iron</keyword>
<evidence type="ECO:0000256" key="8">
    <source>
        <dbReference type="ARBA" id="ARBA00023065"/>
    </source>
</evidence>
<evidence type="ECO:0000256" key="6">
    <source>
        <dbReference type="ARBA" id="ARBA00022729"/>
    </source>
</evidence>
<dbReference type="PANTHER" id="PTHR32552">
    <property type="entry name" value="FERRICHROME IRON RECEPTOR-RELATED"/>
    <property type="match status" value="1"/>
</dbReference>
<evidence type="ECO:0000256" key="7">
    <source>
        <dbReference type="ARBA" id="ARBA00023004"/>
    </source>
</evidence>
<dbReference type="AlphaFoldDB" id="A0A5P9NHD8"/>
<dbReference type="CDD" id="cd01347">
    <property type="entry name" value="ligand_gated_channel"/>
    <property type="match status" value="1"/>
</dbReference>
<dbReference type="GO" id="GO:0006826">
    <property type="term" value="P:iron ion transport"/>
    <property type="evidence" value="ECO:0007669"/>
    <property type="project" value="UniProtKB-KW"/>
</dbReference>
<dbReference type="InterPro" id="IPR010917">
    <property type="entry name" value="TonB_rcpt_CS"/>
</dbReference>
<keyword evidence="4" id="KW-0410">Iron transport</keyword>
<dbReference type="InterPro" id="IPR000531">
    <property type="entry name" value="Beta-barrel_TonB"/>
</dbReference>
<reference evidence="18 19" key="1">
    <citation type="submission" date="2019-02" db="EMBL/GenBank/DDBJ databases">
        <authorList>
            <person name="Li S.-H."/>
        </authorList>
    </citation>
    <scope>NUCLEOTIDE SEQUENCE [LARGE SCALE GENOMIC DNA]</scope>
    <source>
        <strain evidence="18 19">IMCC14385</strain>
    </source>
</reference>
<evidence type="ECO:0000259" key="17">
    <source>
        <dbReference type="Pfam" id="PF07715"/>
    </source>
</evidence>
<dbReference type="SUPFAM" id="SSF56935">
    <property type="entry name" value="Porins"/>
    <property type="match status" value="1"/>
</dbReference>
<evidence type="ECO:0000256" key="2">
    <source>
        <dbReference type="ARBA" id="ARBA00022448"/>
    </source>
</evidence>
<dbReference type="PROSITE" id="PS52016">
    <property type="entry name" value="TONB_DEPENDENT_REC_3"/>
    <property type="match status" value="1"/>
</dbReference>
<keyword evidence="2 12" id="KW-0813">Transport</keyword>
<dbReference type="Gene3D" id="2.170.130.10">
    <property type="entry name" value="TonB-dependent receptor, plug domain"/>
    <property type="match status" value="1"/>
</dbReference>
<evidence type="ECO:0000256" key="9">
    <source>
        <dbReference type="ARBA" id="ARBA00023077"/>
    </source>
</evidence>
<keyword evidence="6 15" id="KW-0732">Signal</keyword>
<feature type="domain" description="TonB-dependent receptor-like beta-barrel" evidence="16">
    <location>
        <begin position="319"/>
        <end position="768"/>
    </location>
</feature>
<dbReference type="PROSITE" id="PS01156">
    <property type="entry name" value="TONB_DEPENDENT_REC_2"/>
    <property type="match status" value="1"/>
</dbReference>
<dbReference type="GO" id="GO:0009279">
    <property type="term" value="C:cell outer membrane"/>
    <property type="evidence" value="ECO:0007669"/>
    <property type="project" value="UniProtKB-SubCell"/>
</dbReference>
<dbReference type="Gene3D" id="2.40.170.20">
    <property type="entry name" value="TonB-dependent receptor, beta-barrel domain"/>
    <property type="match status" value="1"/>
</dbReference>
<sequence>MKMPYKKTILSGAIVSATLGGVPAVVIAQESALEEVMVTATRRSVSVLDVPYNISALTGDDLREQGVSSAADLFRITTGVSFVDQGPRSGVNNSNLIIRGVNSETLSRNQGPLATAPVVSTYINETPVFVNLRLTDLERVEVLRGPQGTLYGSGSLGGSVRYIYNKPQFDEFAGEISGGVSQTKRGDGVNYETDLMLNIPLGDSLGIRLNAGYEDRAGFIDQPARYVRNGDGSPVLDNGATDPFGDSANFFAGQPVYEYVEGVNDSETESFRGALAWAPGDRFEANLNYHHQTNDVGGTQMTSPAQYGEDTLKNASLIAEPFERDVDIVALDIDFDMGFASFTASASSYKSEGEGSRDLTGFYELFSFYESYYGTSPRPLIEDVSRFEDKGDVFEARLVSQTDGAFDWVAGVFYMEQDTDLSARQYYYGYDDYANSCFIETDTFGGAPCGFGTLFGFEDFNGPVPVVKDEAYLVDQQNEFTDSAIFGELTWHITDAWQITGGVRYYDQDFETTQVGGLEFVPGGVESRSLDTSDSDSLFKLNTSYQLNENMNLYAVWSEGFRRGGANGLPNEAFGAPINDKAFLYAPDTTENIEIGIKGTLAARYQYTLAYYDIDWQDMQSNLSCTGLALLCVVNVGEAYSRGIEAEITGNLTDNIDVRASYTYNDSELESLSDTLQEFVVDGTSFAEVEPGISLPGASENTLYLAANYNQNLSNGNSLVWSANASYRSDAESALDVYSVKLESFWLWNAAVSMEASEWTVRGFVNNIADERGFTAADPVELWGIGANAIITTPRTYGVSASYRF</sequence>
<feature type="domain" description="TonB-dependent receptor plug" evidence="17">
    <location>
        <begin position="47"/>
        <end position="158"/>
    </location>
</feature>
<gene>
    <name evidence="18" type="ORF">EY643_06010</name>
</gene>
<comment type="similarity">
    <text evidence="12 14">Belongs to the TonB-dependent receptor family.</text>
</comment>
<evidence type="ECO:0000256" key="1">
    <source>
        <dbReference type="ARBA" id="ARBA00004571"/>
    </source>
</evidence>
<organism evidence="18 19">
    <name type="scientific">Halioglobus maricola</name>
    <dbReference type="NCBI Taxonomy" id="2601894"/>
    <lineage>
        <taxon>Bacteria</taxon>
        <taxon>Pseudomonadati</taxon>
        <taxon>Pseudomonadota</taxon>
        <taxon>Gammaproteobacteria</taxon>
        <taxon>Cellvibrionales</taxon>
        <taxon>Halieaceae</taxon>
        <taxon>Halioglobus</taxon>
    </lineage>
</organism>